<dbReference type="CDD" id="cd06257">
    <property type="entry name" value="DnaJ"/>
    <property type="match status" value="1"/>
</dbReference>
<keyword evidence="2" id="KW-0472">Membrane</keyword>
<dbReference type="Gene3D" id="1.10.287.110">
    <property type="entry name" value="DnaJ domain"/>
    <property type="match status" value="1"/>
</dbReference>
<evidence type="ECO:0000256" key="2">
    <source>
        <dbReference type="SAM" id="Phobius"/>
    </source>
</evidence>
<dbReference type="SMART" id="SM00271">
    <property type="entry name" value="DnaJ"/>
    <property type="match status" value="1"/>
</dbReference>
<dbReference type="Pfam" id="PF00226">
    <property type="entry name" value="DnaJ"/>
    <property type="match status" value="1"/>
</dbReference>
<dbReference type="SUPFAM" id="SSF46565">
    <property type="entry name" value="Chaperone J-domain"/>
    <property type="match status" value="1"/>
</dbReference>
<keyword evidence="2" id="KW-0812">Transmembrane</keyword>
<feature type="region of interest" description="Disordered" evidence="1">
    <location>
        <begin position="66"/>
        <end position="105"/>
    </location>
</feature>
<dbReference type="EMBL" id="BAABBR010000001">
    <property type="protein sequence ID" value="GAA4030160.1"/>
    <property type="molecule type" value="Genomic_DNA"/>
</dbReference>
<reference evidence="5" key="1">
    <citation type="journal article" date="2019" name="Int. J. Syst. Evol. Microbiol.">
        <title>The Global Catalogue of Microorganisms (GCM) 10K type strain sequencing project: providing services to taxonomists for standard genome sequencing and annotation.</title>
        <authorList>
            <consortium name="The Broad Institute Genomics Platform"/>
            <consortium name="The Broad Institute Genome Sequencing Center for Infectious Disease"/>
            <person name="Wu L."/>
            <person name="Ma J."/>
        </authorList>
    </citation>
    <scope>NUCLEOTIDE SEQUENCE [LARGE SCALE GENOMIC DNA]</scope>
    <source>
        <strain evidence="5">JCM 17564</strain>
    </source>
</reference>
<feature type="domain" description="J" evidence="3">
    <location>
        <begin position="6"/>
        <end position="70"/>
    </location>
</feature>
<dbReference type="InterPro" id="IPR050817">
    <property type="entry name" value="DjlA_DnaK_co-chaperone"/>
</dbReference>
<dbReference type="PRINTS" id="PR00625">
    <property type="entry name" value="JDOMAIN"/>
</dbReference>
<dbReference type="PROSITE" id="PS50076">
    <property type="entry name" value="DNAJ_2"/>
    <property type="match status" value="1"/>
</dbReference>
<keyword evidence="5" id="KW-1185">Reference proteome</keyword>
<keyword evidence="2" id="KW-1133">Transmembrane helix</keyword>
<feature type="transmembrane region" description="Helical" evidence="2">
    <location>
        <begin position="115"/>
        <end position="134"/>
    </location>
</feature>
<dbReference type="PANTHER" id="PTHR24074">
    <property type="entry name" value="CO-CHAPERONE PROTEIN DJLA"/>
    <property type="match status" value="1"/>
</dbReference>
<evidence type="ECO:0000256" key="1">
    <source>
        <dbReference type="SAM" id="MobiDB-lite"/>
    </source>
</evidence>
<sequence>MEASGDYYATLGVERGADDAAIRLAYRTLMRRYHPDINRSDDAAIQAQAINEAYACLKDPDTRAAYDRQRASPKPGPIFTGPDQSYRRPRPRATHWQPPRPYEVEVEPPSRKAKVVILGLAALVTIFFFTFTSITPPPEPVPARTAQAGQTMVDPTREPGCRYADGPCTVIGADGKAPAPAR</sequence>
<dbReference type="RefSeq" id="WP_344695608.1">
    <property type="nucleotide sequence ID" value="NZ_BAABBR010000001.1"/>
</dbReference>
<protein>
    <recommendedName>
        <fullName evidence="3">J domain-containing protein</fullName>
    </recommendedName>
</protein>
<dbReference type="InterPro" id="IPR001623">
    <property type="entry name" value="DnaJ_domain"/>
</dbReference>
<evidence type="ECO:0000313" key="4">
    <source>
        <dbReference type="EMBL" id="GAA4030160.1"/>
    </source>
</evidence>
<dbReference type="InterPro" id="IPR036869">
    <property type="entry name" value="J_dom_sf"/>
</dbReference>
<comment type="caution">
    <text evidence="4">The sequence shown here is derived from an EMBL/GenBank/DDBJ whole genome shotgun (WGS) entry which is preliminary data.</text>
</comment>
<proteinExistence type="predicted"/>
<accession>A0ABP7TS54</accession>
<evidence type="ECO:0000313" key="5">
    <source>
        <dbReference type="Proteomes" id="UP001424459"/>
    </source>
</evidence>
<name>A0ABP7TS54_9SPHN</name>
<organism evidence="4 5">
    <name type="scientific">Sphingomonas rosea</name>
    <dbReference type="NCBI Taxonomy" id="335605"/>
    <lineage>
        <taxon>Bacteria</taxon>
        <taxon>Pseudomonadati</taxon>
        <taxon>Pseudomonadota</taxon>
        <taxon>Alphaproteobacteria</taxon>
        <taxon>Sphingomonadales</taxon>
        <taxon>Sphingomonadaceae</taxon>
        <taxon>Sphingomonas</taxon>
    </lineage>
</organism>
<dbReference type="Proteomes" id="UP001424459">
    <property type="component" value="Unassembled WGS sequence"/>
</dbReference>
<evidence type="ECO:0000259" key="3">
    <source>
        <dbReference type="PROSITE" id="PS50076"/>
    </source>
</evidence>
<gene>
    <name evidence="4" type="ORF">GCM10022281_06860</name>
</gene>